<feature type="chain" id="PRO_5045449054" evidence="1">
    <location>
        <begin position="17"/>
        <end position="252"/>
    </location>
</feature>
<accession>A0ABT9B5B4</accession>
<keyword evidence="1" id="KW-0732">Signal</keyword>
<gene>
    <name evidence="2" type="ORF">Q5H93_01885</name>
</gene>
<protein>
    <submittedName>
        <fullName evidence="2">Carboxypeptidase-like regulatory domain-containing protein</fullName>
    </submittedName>
</protein>
<evidence type="ECO:0000313" key="3">
    <source>
        <dbReference type="Proteomes" id="UP001176429"/>
    </source>
</evidence>
<sequence>MKHFVLALSLALGSGAAVLTTSCSSSEPEPAKAALSGQITPAGSVSTVTATTAGGQTFTATPSSTGAYSFPSLTVGAYTLSFTAAPGYTAPAPQQVTLAAGGTTAPSTTITLAPASASFVADGTPVTATYIFSQVFSGDRRLTFTVSPGGAPGPTLFIHMDGALPVVGSYSLINGNGDYDASYLAPNYQNYYSDMGVDGSSPGVGGTFTITNVNATARRFSGTFSFTAYGSTNAGTYVPAVITNGVFTNVTY</sequence>
<evidence type="ECO:0000256" key="1">
    <source>
        <dbReference type="SAM" id="SignalP"/>
    </source>
</evidence>
<dbReference type="RefSeq" id="WP_305004778.1">
    <property type="nucleotide sequence ID" value="NZ_JAUQSY010000001.1"/>
</dbReference>
<keyword evidence="3" id="KW-1185">Reference proteome</keyword>
<dbReference type="SUPFAM" id="SSF49452">
    <property type="entry name" value="Starch-binding domain-like"/>
    <property type="match status" value="1"/>
</dbReference>
<dbReference type="Proteomes" id="UP001176429">
    <property type="component" value="Unassembled WGS sequence"/>
</dbReference>
<proteinExistence type="predicted"/>
<dbReference type="PROSITE" id="PS51257">
    <property type="entry name" value="PROKAR_LIPOPROTEIN"/>
    <property type="match status" value="1"/>
</dbReference>
<feature type="signal peptide" evidence="1">
    <location>
        <begin position="1"/>
        <end position="16"/>
    </location>
</feature>
<comment type="caution">
    <text evidence="2">The sequence shown here is derived from an EMBL/GenBank/DDBJ whole genome shotgun (WGS) entry which is preliminary data.</text>
</comment>
<reference evidence="2" key="1">
    <citation type="submission" date="2023-07" db="EMBL/GenBank/DDBJ databases">
        <authorList>
            <person name="Kim M.K."/>
        </authorList>
    </citation>
    <scope>NUCLEOTIDE SEQUENCE</scope>
    <source>
        <strain evidence="2">ASUV-10-1</strain>
    </source>
</reference>
<organism evidence="2 3">
    <name type="scientific">Hymenobacter aranciens</name>
    <dbReference type="NCBI Taxonomy" id="3063996"/>
    <lineage>
        <taxon>Bacteria</taxon>
        <taxon>Pseudomonadati</taxon>
        <taxon>Bacteroidota</taxon>
        <taxon>Cytophagia</taxon>
        <taxon>Cytophagales</taxon>
        <taxon>Hymenobacteraceae</taxon>
        <taxon>Hymenobacter</taxon>
    </lineage>
</organism>
<evidence type="ECO:0000313" key="2">
    <source>
        <dbReference type="EMBL" id="MDO7873464.1"/>
    </source>
</evidence>
<dbReference type="Gene3D" id="2.60.40.1120">
    <property type="entry name" value="Carboxypeptidase-like, regulatory domain"/>
    <property type="match status" value="1"/>
</dbReference>
<name>A0ABT9B5B4_9BACT</name>
<dbReference type="InterPro" id="IPR013784">
    <property type="entry name" value="Carb-bd-like_fold"/>
</dbReference>
<dbReference type="EMBL" id="JAUQSY010000001">
    <property type="protein sequence ID" value="MDO7873464.1"/>
    <property type="molecule type" value="Genomic_DNA"/>
</dbReference>